<evidence type="ECO:0000256" key="5">
    <source>
        <dbReference type="ARBA" id="ARBA00019371"/>
    </source>
</evidence>
<keyword evidence="6" id="KW-0028">Amino-acid biosynthesis</keyword>
<evidence type="ECO:0000259" key="15">
    <source>
        <dbReference type="Pfam" id="PF00291"/>
    </source>
</evidence>
<dbReference type="NCBIfam" id="TIGR01136">
    <property type="entry name" value="cysKM"/>
    <property type="match status" value="1"/>
</dbReference>
<evidence type="ECO:0000256" key="1">
    <source>
        <dbReference type="ARBA" id="ARBA00001933"/>
    </source>
</evidence>
<gene>
    <name evidence="16" type="primary">mccA</name>
    <name evidence="16" type="ORF">CLBCK_24780</name>
</gene>
<organism evidence="16 17">
    <name type="scientific">Clostridium beijerinckii</name>
    <name type="common">Clostridium MP</name>
    <dbReference type="NCBI Taxonomy" id="1520"/>
    <lineage>
        <taxon>Bacteria</taxon>
        <taxon>Bacillati</taxon>
        <taxon>Bacillota</taxon>
        <taxon>Clostridia</taxon>
        <taxon>Eubacteriales</taxon>
        <taxon>Clostridiaceae</taxon>
        <taxon>Clostridium</taxon>
    </lineage>
</organism>
<feature type="binding site" evidence="13">
    <location>
        <position position="74"/>
    </location>
    <ligand>
        <name>pyridoxal 5'-phosphate</name>
        <dbReference type="ChEBI" id="CHEBI:597326"/>
    </ligand>
</feature>
<dbReference type="InterPro" id="IPR001926">
    <property type="entry name" value="TrpB-like_PALP"/>
</dbReference>
<dbReference type="InterPro" id="IPR001216">
    <property type="entry name" value="P-phosphate_BS"/>
</dbReference>
<comment type="pathway">
    <text evidence="2">Amino-acid biosynthesis; L-cysteine biosynthesis; L-cysteine from L-serine: step 2/2.</text>
</comment>
<dbReference type="PROSITE" id="PS00901">
    <property type="entry name" value="CYS_SYNTHASE"/>
    <property type="match status" value="1"/>
</dbReference>
<dbReference type="CDD" id="cd01561">
    <property type="entry name" value="CBS_like"/>
    <property type="match status" value="1"/>
</dbReference>
<keyword evidence="8 13" id="KW-0663">Pyridoxal phosphate</keyword>
<feature type="binding site" evidence="13">
    <location>
        <begin position="178"/>
        <end position="182"/>
    </location>
    <ligand>
        <name>pyridoxal 5'-phosphate</name>
        <dbReference type="ChEBI" id="CHEBI:597326"/>
    </ligand>
</feature>
<evidence type="ECO:0000256" key="12">
    <source>
        <dbReference type="ARBA" id="ARBA00047931"/>
    </source>
</evidence>
<evidence type="ECO:0000313" key="17">
    <source>
        <dbReference type="Proteomes" id="UP000190973"/>
    </source>
</evidence>
<evidence type="ECO:0000256" key="2">
    <source>
        <dbReference type="ARBA" id="ARBA00004962"/>
    </source>
</evidence>
<dbReference type="InterPro" id="IPR005856">
    <property type="entry name" value="Cys_synth"/>
</dbReference>
<comment type="catalytic activity">
    <reaction evidence="12">
        <text>O-acetyl-L-serine + hydrogen sulfide = L-cysteine + acetate</text>
        <dbReference type="Rhea" id="RHEA:14829"/>
        <dbReference type="ChEBI" id="CHEBI:29919"/>
        <dbReference type="ChEBI" id="CHEBI:30089"/>
        <dbReference type="ChEBI" id="CHEBI:35235"/>
        <dbReference type="ChEBI" id="CHEBI:58340"/>
        <dbReference type="EC" id="2.5.1.47"/>
    </reaction>
</comment>
<dbReference type="AlphaFoldDB" id="A0A1S8S6S8"/>
<reference evidence="16 17" key="1">
    <citation type="submission" date="2016-05" db="EMBL/GenBank/DDBJ databases">
        <title>Microbial solvent formation.</title>
        <authorList>
            <person name="Poehlein A."/>
            <person name="Montoya Solano J.D."/>
            <person name="Flitsch S."/>
            <person name="Krabben P."/>
            <person name="Duerre P."/>
            <person name="Daniel R."/>
        </authorList>
    </citation>
    <scope>NUCLEOTIDE SEQUENCE [LARGE SCALE GENOMIC DNA]</scope>
    <source>
        <strain evidence="16 17">DSM 53</strain>
    </source>
</reference>
<dbReference type="InterPro" id="IPR036052">
    <property type="entry name" value="TrpB-like_PALP_sf"/>
</dbReference>
<accession>A0A1S8S6S8</accession>
<evidence type="ECO:0000256" key="8">
    <source>
        <dbReference type="ARBA" id="ARBA00022898"/>
    </source>
</evidence>
<feature type="binding site" evidence="13">
    <location>
        <position position="265"/>
    </location>
    <ligand>
        <name>pyridoxal 5'-phosphate</name>
        <dbReference type="ChEBI" id="CHEBI:597326"/>
    </ligand>
</feature>
<comment type="caution">
    <text evidence="16">The sequence shown here is derived from an EMBL/GenBank/DDBJ whole genome shotgun (WGS) entry which is preliminary data.</text>
</comment>
<comment type="cofactor">
    <cofactor evidence="1 13">
        <name>pyridoxal 5'-phosphate</name>
        <dbReference type="ChEBI" id="CHEBI:597326"/>
    </cofactor>
</comment>
<evidence type="ECO:0000256" key="4">
    <source>
        <dbReference type="ARBA" id="ARBA00012681"/>
    </source>
</evidence>
<protein>
    <recommendedName>
        <fullName evidence="5">Cysteine synthase</fullName>
        <ecNumber evidence="4">2.5.1.47</ecNumber>
    </recommendedName>
    <alternativeName>
        <fullName evidence="10">O-acetylserine (thiol)-lyase</fullName>
    </alternativeName>
    <alternativeName>
        <fullName evidence="11">O-acetylserine sulfhydrylase</fullName>
    </alternativeName>
</protein>
<dbReference type="FunFam" id="3.40.50.1100:FF:000003">
    <property type="entry name" value="Cystathionine beta-synthase"/>
    <property type="match status" value="1"/>
</dbReference>
<dbReference type="InterPro" id="IPR050214">
    <property type="entry name" value="Cys_Synth/Cystath_Beta-Synth"/>
</dbReference>
<feature type="domain" description="Tryptophan synthase beta chain-like PALP" evidence="15">
    <location>
        <begin position="8"/>
        <end position="291"/>
    </location>
</feature>
<evidence type="ECO:0000256" key="11">
    <source>
        <dbReference type="ARBA" id="ARBA00033075"/>
    </source>
</evidence>
<evidence type="ECO:0000256" key="9">
    <source>
        <dbReference type="ARBA" id="ARBA00023192"/>
    </source>
</evidence>
<evidence type="ECO:0000313" key="16">
    <source>
        <dbReference type="EMBL" id="OOM61109.1"/>
    </source>
</evidence>
<dbReference type="GO" id="GO:0016829">
    <property type="term" value="F:lyase activity"/>
    <property type="evidence" value="ECO:0007669"/>
    <property type="project" value="UniProtKB-KW"/>
</dbReference>
<dbReference type="PANTHER" id="PTHR10314">
    <property type="entry name" value="CYSTATHIONINE BETA-SYNTHASE"/>
    <property type="match status" value="1"/>
</dbReference>
<evidence type="ECO:0000256" key="3">
    <source>
        <dbReference type="ARBA" id="ARBA00007103"/>
    </source>
</evidence>
<dbReference type="Proteomes" id="UP000190973">
    <property type="component" value="Unassembled WGS sequence"/>
</dbReference>
<dbReference type="EC" id="2.5.1.47" evidence="4"/>
<dbReference type="Pfam" id="PF00291">
    <property type="entry name" value="PALP"/>
    <property type="match status" value="1"/>
</dbReference>
<dbReference type="FunFam" id="3.40.50.1100:FF:000118">
    <property type="entry name" value="Related to CYS4-cystathionine beta-synthase"/>
    <property type="match status" value="1"/>
</dbReference>
<name>A0A1S8S6S8_CLOBE</name>
<evidence type="ECO:0000256" key="10">
    <source>
        <dbReference type="ARBA" id="ARBA00030296"/>
    </source>
</evidence>
<evidence type="ECO:0000256" key="7">
    <source>
        <dbReference type="ARBA" id="ARBA00022679"/>
    </source>
</evidence>
<evidence type="ECO:0000256" key="6">
    <source>
        <dbReference type="ARBA" id="ARBA00022605"/>
    </source>
</evidence>
<evidence type="ECO:0000256" key="14">
    <source>
        <dbReference type="PIRSR" id="PIRSR605856-51"/>
    </source>
</evidence>
<evidence type="ECO:0000256" key="13">
    <source>
        <dbReference type="PIRSR" id="PIRSR605856-50"/>
    </source>
</evidence>
<comment type="similarity">
    <text evidence="3">Belongs to the cysteine synthase/cystathionine beta-synthase family.</text>
</comment>
<dbReference type="EMBL" id="LZZI01000040">
    <property type="protein sequence ID" value="OOM61109.1"/>
    <property type="molecule type" value="Genomic_DNA"/>
</dbReference>
<dbReference type="GO" id="GO:0004124">
    <property type="term" value="F:cysteine synthase activity"/>
    <property type="evidence" value="ECO:0007669"/>
    <property type="project" value="UniProtKB-EC"/>
</dbReference>
<dbReference type="GO" id="GO:0006535">
    <property type="term" value="P:cysteine biosynthetic process from serine"/>
    <property type="evidence" value="ECO:0007669"/>
    <property type="project" value="InterPro"/>
</dbReference>
<keyword evidence="7" id="KW-0808">Transferase</keyword>
<feature type="modified residue" description="N6-(pyridoxal phosphate)lysine" evidence="14">
    <location>
        <position position="44"/>
    </location>
</feature>
<dbReference type="RefSeq" id="WP_077839030.1">
    <property type="nucleotide sequence ID" value="NZ_JABTAE010000001.1"/>
</dbReference>
<dbReference type="SUPFAM" id="SSF53686">
    <property type="entry name" value="Tryptophan synthase beta subunit-like PLP-dependent enzymes"/>
    <property type="match status" value="1"/>
</dbReference>
<dbReference type="Gene3D" id="3.40.50.1100">
    <property type="match status" value="2"/>
</dbReference>
<proteinExistence type="inferred from homology"/>
<sequence length="304" mass="32686">MNYVSDIKELIGNTPLIKLTHINIKKNVNIFAKLECFNPGGSIKDRIGVTMIEGAERNGSLKRGYTIVDATAGNTGLGIALAAINRGYNIIFVVPTKFSIEKQKLMKALGAKIINTPDEEGMLGAINKANELLKEIPNSISLGQFENEDNPLAHYKTTGPEIYKALEGNINYFVAGAGSGGTFTGIIKYLKEKNKNIKGVLADPEGSTMVGGEHKSYKIEGIGNDFVPKTMDISLVDKVIKVSDDEAFKNVKLLAKKEGLIVGSSSGAILSAALKLTGEIDSGNIVVVFPDRGDRYLSTTLFDD</sequence>
<keyword evidence="9" id="KW-0198">Cysteine biosynthesis</keyword>
<keyword evidence="16" id="KW-0456">Lyase</keyword>